<evidence type="ECO:0000313" key="4">
    <source>
        <dbReference type="Proteomes" id="UP000239007"/>
    </source>
</evidence>
<reference evidence="3 4" key="1">
    <citation type="submission" date="2016-12" db="EMBL/GenBank/DDBJ databases">
        <title>Diversity of luminous bacteria.</title>
        <authorList>
            <person name="Yoshizawa S."/>
            <person name="Kogure K."/>
        </authorList>
    </citation>
    <scope>NUCLEOTIDE SEQUENCE [LARGE SCALE GENOMIC DNA]</scope>
    <source>
        <strain evidence="3 4">SA4-48</strain>
    </source>
</reference>
<sequence length="437" mass="50343">MSRIFTFLLTIVLVVSFNAYAKAMSYPDVIKQLNDLLTNKQYAAAFQLSDEYTYEYGGSPEFDLLSGFSAYGDQKYQEAVFAFERVAIEVPNSYLANFYLAHTYKKLDNLPAAVAQLDLLLNKPITSVQKDKASKLRDRINNTILNKNKAWEHSISGMMAFDNNINSGTSEDEIFIPNLGTIDLFDSSQKTSDLTYSLNYRAHYQHPISQNKSINVNFGANYVDYIEYKEYQRLITNFDLAYAQESKFGTISVSGFARPLWLDGTYYRTEIGASSNWKKDISQRNGLMSSLSYSVINNDVNLALDLSRTRASFSYLFKSNQIHTLMAHWQQDVSDDREYFYRDKDVVGLMYQLTWPITDSIVSNNSILVEQHMYQGVHPLFLQKQDETLSMFSSQLLFNTSDKLRLKLYLNVQNKNSNIKLYSYDRVELGASWQYKL</sequence>
<dbReference type="EMBL" id="MSCH01000003">
    <property type="protein sequence ID" value="PQJ52426.1"/>
    <property type="molecule type" value="Genomic_DNA"/>
</dbReference>
<dbReference type="InterPro" id="IPR007655">
    <property type="entry name" value="Slam_C"/>
</dbReference>
<dbReference type="AlphaFoldDB" id="A0A2S7UR26"/>
<dbReference type="InterPro" id="IPR011990">
    <property type="entry name" value="TPR-like_helical_dom_sf"/>
</dbReference>
<dbReference type="Proteomes" id="UP000239007">
    <property type="component" value="Unassembled WGS sequence"/>
</dbReference>
<evidence type="ECO:0000256" key="1">
    <source>
        <dbReference type="SAM" id="SignalP"/>
    </source>
</evidence>
<keyword evidence="1" id="KW-0732">Signal</keyword>
<dbReference type="SUPFAM" id="SSF48452">
    <property type="entry name" value="TPR-like"/>
    <property type="match status" value="1"/>
</dbReference>
<keyword evidence="4" id="KW-1185">Reference proteome</keyword>
<gene>
    <name evidence="3" type="ORF">BTO11_01335</name>
</gene>
<protein>
    <recommendedName>
        <fullName evidence="2">Surface lipoprotein assembly modifier C-terminal domain-containing protein</fullName>
    </recommendedName>
</protein>
<dbReference type="Pfam" id="PF04575">
    <property type="entry name" value="SlipAM"/>
    <property type="match status" value="1"/>
</dbReference>
<organism evidence="3 4">
    <name type="scientific">Psychrosphaera saromensis</name>
    <dbReference type="NCBI Taxonomy" id="716813"/>
    <lineage>
        <taxon>Bacteria</taxon>
        <taxon>Pseudomonadati</taxon>
        <taxon>Pseudomonadota</taxon>
        <taxon>Gammaproteobacteria</taxon>
        <taxon>Alteromonadales</taxon>
        <taxon>Pseudoalteromonadaceae</taxon>
        <taxon>Psychrosphaera</taxon>
    </lineage>
</organism>
<name>A0A2S7UR26_9GAMM</name>
<comment type="caution">
    <text evidence="3">The sequence shown here is derived from an EMBL/GenBank/DDBJ whole genome shotgun (WGS) entry which is preliminary data.</text>
</comment>
<evidence type="ECO:0000313" key="3">
    <source>
        <dbReference type="EMBL" id="PQJ52426.1"/>
    </source>
</evidence>
<feature type="domain" description="Surface lipoprotein assembly modifier C-terminal" evidence="2">
    <location>
        <begin position="151"/>
        <end position="426"/>
    </location>
</feature>
<proteinExistence type="predicted"/>
<feature type="chain" id="PRO_5015510541" description="Surface lipoprotein assembly modifier C-terminal domain-containing protein" evidence="1">
    <location>
        <begin position="22"/>
        <end position="437"/>
    </location>
</feature>
<dbReference type="RefSeq" id="WP_105050887.1">
    <property type="nucleotide sequence ID" value="NZ_BMYG01000005.1"/>
</dbReference>
<feature type="signal peptide" evidence="1">
    <location>
        <begin position="1"/>
        <end position="21"/>
    </location>
</feature>
<dbReference type="Gene3D" id="1.25.40.10">
    <property type="entry name" value="Tetratricopeptide repeat domain"/>
    <property type="match status" value="1"/>
</dbReference>
<dbReference type="OrthoDB" id="5614121at2"/>
<evidence type="ECO:0000259" key="2">
    <source>
        <dbReference type="Pfam" id="PF04575"/>
    </source>
</evidence>
<accession>A0A2S7UR26</accession>